<dbReference type="EMBL" id="UGOD01000001">
    <property type="protein sequence ID" value="STX50660.1"/>
    <property type="molecule type" value="Genomic_DNA"/>
</dbReference>
<reference evidence="1 2" key="1">
    <citation type="submission" date="2018-06" db="EMBL/GenBank/DDBJ databases">
        <authorList>
            <consortium name="Pathogen Informatics"/>
            <person name="Doyle S."/>
        </authorList>
    </citation>
    <scope>NUCLEOTIDE SEQUENCE [LARGE SCALE GENOMIC DNA]</scope>
    <source>
        <strain evidence="1 2">NCTC13316</strain>
    </source>
</reference>
<dbReference type="RefSeq" id="WP_115330362.1">
    <property type="nucleotide sequence ID" value="NZ_CAAAHP010000004.1"/>
</dbReference>
<evidence type="ECO:0000313" key="2">
    <source>
        <dbReference type="Proteomes" id="UP000254794"/>
    </source>
</evidence>
<organism evidence="1 2">
    <name type="scientific">Legionella busanensis</name>
    <dbReference type="NCBI Taxonomy" id="190655"/>
    <lineage>
        <taxon>Bacteria</taxon>
        <taxon>Pseudomonadati</taxon>
        <taxon>Pseudomonadota</taxon>
        <taxon>Gammaproteobacteria</taxon>
        <taxon>Legionellales</taxon>
        <taxon>Legionellaceae</taxon>
        <taxon>Legionella</taxon>
    </lineage>
</organism>
<gene>
    <name evidence="1" type="ORF">NCTC13316_00743</name>
</gene>
<evidence type="ECO:0000313" key="1">
    <source>
        <dbReference type="EMBL" id="STX50660.1"/>
    </source>
</evidence>
<keyword evidence="2" id="KW-1185">Reference proteome</keyword>
<dbReference type="Proteomes" id="UP000254794">
    <property type="component" value="Unassembled WGS sequence"/>
</dbReference>
<sequence>MHITLSLTSNELKLALTIETHRINPEWVVKWAVTHPALVFMSADGCFNLIQGTFVVKGENIKKFLEALITQGKDSEISTKSVSETSSGSSLSIQSIEHAKYLHSVLKAIPLGNSFTPEQFNKLVKICALNSSENLDAKTRFNRVYSILYSPMQMSGTLFSPDLSRIINQELSATVNEAKIDSKSACRKVFVSLGWMDEKGELTNIAPREVVEAGNTPPAAPAA</sequence>
<proteinExistence type="predicted"/>
<name>A0A378JKL3_9GAMM</name>
<dbReference type="AlphaFoldDB" id="A0A378JKL3"/>
<accession>A0A378JKL3</accession>
<protein>
    <submittedName>
        <fullName evidence="1">Uncharacterized protein</fullName>
    </submittedName>
</protein>